<accession>A0A7W3JBC0</accession>
<name>A0A7W3JBC0_9MICO</name>
<keyword evidence="2" id="KW-1185">Reference proteome</keyword>
<comment type="caution">
    <text evidence="1">The sequence shown here is derived from an EMBL/GenBank/DDBJ whole genome shotgun (WGS) entry which is preliminary data.</text>
</comment>
<sequence length="218" mass="23519">MAERRSTPLIVHPDADLVLPLSEPVISREPNSPLVLDTHELSRRAGTMRTHSMTVQAPSDLGTAVIGIPEGADLELDLRLESVMEGVLVSGTVRGTVKGECSRCLDDISREITVDVTELFAYPEKAAASAEAGDTDVEDEESVLKDDMADLEPSLRDSVVTALPFQPLCREDCPGLCSECGARLADDPGHHHDVVDPRWSALQSMLESTSVSDETKES</sequence>
<dbReference type="Proteomes" id="UP000540568">
    <property type="component" value="Unassembled WGS sequence"/>
</dbReference>
<evidence type="ECO:0008006" key="3">
    <source>
        <dbReference type="Google" id="ProtNLM"/>
    </source>
</evidence>
<organism evidence="1 2">
    <name type="scientific">Promicromonospora sukumoe</name>
    <dbReference type="NCBI Taxonomy" id="88382"/>
    <lineage>
        <taxon>Bacteria</taxon>
        <taxon>Bacillati</taxon>
        <taxon>Actinomycetota</taxon>
        <taxon>Actinomycetes</taxon>
        <taxon>Micrococcales</taxon>
        <taxon>Promicromonosporaceae</taxon>
        <taxon>Promicromonospora</taxon>
    </lineage>
</organism>
<proteinExistence type="predicted"/>
<dbReference type="PANTHER" id="PTHR34374">
    <property type="entry name" value="LARGE RIBOSOMAL RNA SUBUNIT ACCUMULATION PROTEIN YCED HOMOLOG 1, CHLOROPLASTIC"/>
    <property type="match status" value="1"/>
</dbReference>
<dbReference type="InterPro" id="IPR003772">
    <property type="entry name" value="YceD"/>
</dbReference>
<dbReference type="Pfam" id="PF02620">
    <property type="entry name" value="YceD"/>
    <property type="match status" value="1"/>
</dbReference>
<dbReference type="PANTHER" id="PTHR34374:SF1">
    <property type="entry name" value="LARGE RIBOSOMAL RNA SUBUNIT ACCUMULATION PROTEIN YCED HOMOLOG 1, CHLOROPLASTIC"/>
    <property type="match status" value="1"/>
</dbReference>
<dbReference type="AlphaFoldDB" id="A0A7W3JBC0"/>
<dbReference type="EMBL" id="JACGWV010000002">
    <property type="protein sequence ID" value="MBA8809686.1"/>
    <property type="molecule type" value="Genomic_DNA"/>
</dbReference>
<protein>
    <recommendedName>
        <fullName evidence="3">Metal-binding protein</fullName>
    </recommendedName>
</protein>
<evidence type="ECO:0000313" key="1">
    <source>
        <dbReference type="EMBL" id="MBA8809686.1"/>
    </source>
</evidence>
<gene>
    <name evidence="1" type="ORF">FHX71_003662</name>
</gene>
<evidence type="ECO:0000313" key="2">
    <source>
        <dbReference type="Proteomes" id="UP000540568"/>
    </source>
</evidence>
<reference evidence="1 2" key="1">
    <citation type="submission" date="2020-07" db="EMBL/GenBank/DDBJ databases">
        <title>Sequencing the genomes of 1000 actinobacteria strains.</title>
        <authorList>
            <person name="Klenk H.-P."/>
        </authorList>
    </citation>
    <scope>NUCLEOTIDE SEQUENCE [LARGE SCALE GENOMIC DNA]</scope>
    <source>
        <strain evidence="1 2">DSM 44121</strain>
    </source>
</reference>